<keyword evidence="3" id="KW-1003">Cell membrane</keyword>
<feature type="transmembrane region" description="Helical" evidence="7">
    <location>
        <begin position="12"/>
        <end position="30"/>
    </location>
</feature>
<proteinExistence type="inferred from homology"/>
<evidence type="ECO:0000256" key="3">
    <source>
        <dbReference type="ARBA" id="ARBA00022475"/>
    </source>
</evidence>
<comment type="similarity">
    <text evidence="7">Belongs to the binding-protein-dependent transport system permease family.</text>
</comment>
<keyword evidence="2 7" id="KW-0813">Transport</keyword>
<feature type="domain" description="ABC transmembrane type-1" evidence="8">
    <location>
        <begin position="101"/>
        <end position="302"/>
    </location>
</feature>
<evidence type="ECO:0000313" key="10">
    <source>
        <dbReference type="Proteomes" id="UP000482960"/>
    </source>
</evidence>
<gene>
    <name evidence="9" type="primary">nikB_2</name>
    <name evidence="9" type="ORF">Prum_089720</name>
</gene>
<keyword evidence="10" id="KW-1185">Reference proteome</keyword>
<reference evidence="9 10" key="1">
    <citation type="submission" date="2020-03" db="EMBL/GenBank/DDBJ databases">
        <title>Whole genome shotgun sequence of Phytohabitans rumicis NBRC 108638.</title>
        <authorList>
            <person name="Komaki H."/>
            <person name="Tamura T."/>
        </authorList>
    </citation>
    <scope>NUCLEOTIDE SEQUENCE [LARGE SCALE GENOMIC DNA]</scope>
    <source>
        <strain evidence="9 10">NBRC 108638</strain>
    </source>
</reference>
<dbReference type="SUPFAM" id="SSF161098">
    <property type="entry name" value="MetI-like"/>
    <property type="match status" value="1"/>
</dbReference>
<dbReference type="Pfam" id="PF19300">
    <property type="entry name" value="BPD_transp_1_N"/>
    <property type="match status" value="1"/>
</dbReference>
<keyword evidence="5 7" id="KW-1133">Transmembrane helix</keyword>
<dbReference type="InterPro" id="IPR045621">
    <property type="entry name" value="BPD_transp_1_N"/>
</dbReference>
<accession>A0A6V8LIE9</accession>
<dbReference type="AlphaFoldDB" id="A0A6V8LIE9"/>
<comment type="caution">
    <text evidence="9">The sequence shown here is derived from an EMBL/GenBank/DDBJ whole genome shotgun (WGS) entry which is preliminary data.</text>
</comment>
<feature type="transmembrane region" description="Helical" evidence="7">
    <location>
        <begin position="179"/>
        <end position="198"/>
    </location>
</feature>
<dbReference type="Proteomes" id="UP000482960">
    <property type="component" value="Unassembled WGS sequence"/>
</dbReference>
<dbReference type="EMBL" id="BLPG01000001">
    <property type="protein sequence ID" value="GFJ95330.1"/>
    <property type="molecule type" value="Genomic_DNA"/>
</dbReference>
<sequence length="316" mass="34077">MLRYILGRLAQAVGVLWAVFTVTFVVLYLLPSNPVALLLAAGDVQVEDLSPEQLAALEAKYGLDEPVYVQYFDQLWQLVRLDFGNSISKNVPVSQLLVPRLGSTLALGMTAILLTVVVGVAVAYLAAYVQWRPARVLLRRLPAVGVSFPPFFIGLLLIQVFAFSLGWLPATGSDGWQTLILPAITMAIPTSAMLAQVLTRSLDDSLAEPYITTARAKGLSRHVVQARHALRNAALPALTLLGMLLGATVAEAVVVETVFTRDGLGRLAQEAVLAQDVHVVQAVVLVVAAAFVAINLVVDLIYPLIDPRVTHAHRTH</sequence>
<dbReference type="CDD" id="cd06261">
    <property type="entry name" value="TM_PBP2"/>
    <property type="match status" value="1"/>
</dbReference>
<evidence type="ECO:0000256" key="6">
    <source>
        <dbReference type="ARBA" id="ARBA00023136"/>
    </source>
</evidence>
<dbReference type="Pfam" id="PF00528">
    <property type="entry name" value="BPD_transp_1"/>
    <property type="match status" value="1"/>
</dbReference>
<evidence type="ECO:0000256" key="7">
    <source>
        <dbReference type="RuleBase" id="RU363032"/>
    </source>
</evidence>
<dbReference type="Gene3D" id="1.10.3720.10">
    <property type="entry name" value="MetI-like"/>
    <property type="match status" value="1"/>
</dbReference>
<feature type="transmembrane region" description="Helical" evidence="7">
    <location>
        <begin position="105"/>
        <end position="129"/>
    </location>
</feature>
<evidence type="ECO:0000256" key="2">
    <source>
        <dbReference type="ARBA" id="ARBA00022448"/>
    </source>
</evidence>
<organism evidence="9 10">
    <name type="scientific">Phytohabitans rumicis</name>
    <dbReference type="NCBI Taxonomy" id="1076125"/>
    <lineage>
        <taxon>Bacteria</taxon>
        <taxon>Bacillati</taxon>
        <taxon>Actinomycetota</taxon>
        <taxon>Actinomycetes</taxon>
        <taxon>Micromonosporales</taxon>
        <taxon>Micromonosporaceae</taxon>
    </lineage>
</organism>
<dbReference type="GO" id="GO:0055085">
    <property type="term" value="P:transmembrane transport"/>
    <property type="evidence" value="ECO:0007669"/>
    <property type="project" value="InterPro"/>
</dbReference>
<keyword evidence="4 7" id="KW-0812">Transmembrane</keyword>
<dbReference type="PANTHER" id="PTHR43163:SF6">
    <property type="entry name" value="DIPEPTIDE TRANSPORT SYSTEM PERMEASE PROTEIN DPPB-RELATED"/>
    <property type="match status" value="1"/>
</dbReference>
<reference evidence="9 10" key="2">
    <citation type="submission" date="2020-03" db="EMBL/GenBank/DDBJ databases">
        <authorList>
            <person name="Ichikawa N."/>
            <person name="Kimura A."/>
            <person name="Kitahashi Y."/>
            <person name="Uohara A."/>
        </authorList>
    </citation>
    <scope>NUCLEOTIDE SEQUENCE [LARGE SCALE GENOMIC DNA]</scope>
    <source>
        <strain evidence="9 10">NBRC 108638</strain>
    </source>
</reference>
<dbReference type="GO" id="GO:0005886">
    <property type="term" value="C:plasma membrane"/>
    <property type="evidence" value="ECO:0007669"/>
    <property type="project" value="UniProtKB-SubCell"/>
</dbReference>
<feature type="transmembrane region" description="Helical" evidence="7">
    <location>
        <begin position="279"/>
        <end position="305"/>
    </location>
</feature>
<evidence type="ECO:0000256" key="4">
    <source>
        <dbReference type="ARBA" id="ARBA00022692"/>
    </source>
</evidence>
<comment type="subcellular location">
    <subcellularLocation>
        <location evidence="1 7">Cell membrane</location>
        <topology evidence="1 7">Multi-pass membrane protein</topology>
    </subcellularLocation>
</comment>
<dbReference type="PROSITE" id="PS50928">
    <property type="entry name" value="ABC_TM1"/>
    <property type="match status" value="1"/>
</dbReference>
<evidence type="ECO:0000313" key="9">
    <source>
        <dbReference type="EMBL" id="GFJ95330.1"/>
    </source>
</evidence>
<dbReference type="InterPro" id="IPR035906">
    <property type="entry name" value="MetI-like_sf"/>
</dbReference>
<dbReference type="PANTHER" id="PTHR43163">
    <property type="entry name" value="DIPEPTIDE TRANSPORT SYSTEM PERMEASE PROTEIN DPPB-RELATED"/>
    <property type="match status" value="1"/>
</dbReference>
<feature type="transmembrane region" description="Helical" evidence="7">
    <location>
        <begin position="141"/>
        <end position="167"/>
    </location>
</feature>
<protein>
    <submittedName>
        <fullName evidence="9">Peptide ABC transporter permease</fullName>
    </submittedName>
</protein>
<evidence type="ECO:0000256" key="1">
    <source>
        <dbReference type="ARBA" id="ARBA00004651"/>
    </source>
</evidence>
<feature type="transmembrane region" description="Helical" evidence="7">
    <location>
        <begin position="237"/>
        <end position="259"/>
    </location>
</feature>
<name>A0A6V8LIE9_9ACTN</name>
<evidence type="ECO:0000256" key="5">
    <source>
        <dbReference type="ARBA" id="ARBA00022989"/>
    </source>
</evidence>
<evidence type="ECO:0000259" key="8">
    <source>
        <dbReference type="PROSITE" id="PS50928"/>
    </source>
</evidence>
<dbReference type="InterPro" id="IPR000515">
    <property type="entry name" value="MetI-like"/>
</dbReference>
<keyword evidence="6 7" id="KW-0472">Membrane</keyword>